<organism evidence="1 3">
    <name type="scientific">Tanacetum coccineum</name>
    <dbReference type="NCBI Taxonomy" id="301880"/>
    <lineage>
        <taxon>Eukaryota</taxon>
        <taxon>Viridiplantae</taxon>
        <taxon>Streptophyta</taxon>
        <taxon>Embryophyta</taxon>
        <taxon>Tracheophyta</taxon>
        <taxon>Spermatophyta</taxon>
        <taxon>Magnoliopsida</taxon>
        <taxon>eudicotyledons</taxon>
        <taxon>Gunneridae</taxon>
        <taxon>Pentapetalae</taxon>
        <taxon>asterids</taxon>
        <taxon>campanulids</taxon>
        <taxon>Asterales</taxon>
        <taxon>Asteraceae</taxon>
        <taxon>Asteroideae</taxon>
        <taxon>Anthemideae</taxon>
        <taxon>Anthemidinae</taxon>
        <taxon>Tanacetum</taxon>
    </lineage>
</organism>
<protein>
    <submittedName>
        <fullName evidence="1">Uncharacterized protein</fullName>
    </submittedName>
</protein>
<evidence type="ECO:0000313" key="3">
    <source>
        <dbReference type="Proteomes" id="UP001151760"/>
    </source>
</evidence>
<keyword evidence="3" id="KW-1185">Reference proteome</keyword>
<accession>A0ABQ4WUA0</accession>
<dbReference type="Proteomes" id="UP001151760">
    <property type="component" value="Unassembled WGS sequence"/>
</dbReference>
<gene>
    <name evidence="1" type="ORF">Tco_0629819</name>
    <name evidence="2" type="ORF">Tco_0838859</name>
</gene>
<dbReference type="EMBL" id="BQNB010012505">
    <property type="protein sequence ID" value="GJT04397.1"/>
    <property type="molecule type" value="Genomic_DNA"/>
</dbReference>
<evidence type="ECO:0000313" key="2">
    <source>
        <dbReference type="EMBL" id="GJT04397.1"/>
    </source>
</evidence>
<sequence>MARLWDLRTLRRAAFSSFFKSLAIMTGNLSSPSKNAYSRCLAGGAGSSLSSTSGRFINEEFQRSLSHRCLSSFTNSRQIWFLIWEGGGGYCSKKFLSRSTDVPFRIMISLDQLQMKLDHLPSARNELLIQIKENHCLRRMLDWRKKPVENYRLQNMEWDLPLASSLKILGPLEEYSSQALYHDVDFEFYRHMVVISCVS</sequence>
<comment type="caution">
    <text evidence="1">The sequence shown here is derived from an EMBL/GenBank/DDBJ whole genome shotgun (WGS) entry which is preliminary data.</text>
</comment>
<name>A0ABQ4WUA0_9ASTR</name>
<reference evidence="1" key="2">
    <citation type="submission" date="2022-01" db="EMBL/GenBank/DDBJ databases">
        <authorList>
            <person name="Yamashiro T."/>
            <person name="Shiraishi A."/>
            <person name="Satake H."/>
            <person name="Nakayama K."/>
        </authorList>
    </citation>
    <scope>NUCLEOTIDE SEQUENCE</scope>
</reference>
<evidence type="ECO:0000313" key="1">
    <source>
        <dbReference type="EMBL" id="GJS56457.1"/>
    </source>
</evidence>
<reference evidence="1" key="1">
    <citation type="journal article" date="2022" name="Int. J. Mol. Sci.">
        <title>Draft Genome of Tanacetum Coccineum: Genomic Comparison of Closely Related Tanacetum-Family Plants.</title>
        <authorList>
            <person name="Yamashiro T."/>
            <person name="Shiraishi A."/>
            <person name="Nakayama K."/>
            <person name="Satake H."/>
        </authorList>
    </citation>
    <scope>NUCLEOTIDE SEQUENCE</scope>
</reference>
<dbReference type="EMBL" id="BQNB010008937">
    <property type="protein sequence ID" value="GJS56457.1"/>
    <property type="molecule type" value="Genomic_DNA"/>
</dbReference>
<proteinExistence type="predicted"/>